<comment type="subcellular location">
    <subcellularLocation>
        <location evidence="2">Cytoplasm</location>
    </subcellularLocation>
</comment>
<evidence type="ECO:0000259" key="3">
    <source>
        <dbReference type="Pfam" id="PF00437"/>
    </source>
</evidence>
<evidence type="ECO:0000256" key="2">
    <source>
        <dbReference type="RuleBase" id="RU366071"/>
    </source>
</evidence>
<evidence type="ECO:0000313" key="4">
    <source>
        <dbReference type="EMBL" id="GGB09423.1"/>
    </source>
</evidence>
<evidence type="ECO:0000256" key="1">
    <source>
        <dbReference type="ARBA" id="ARBA00006611"/>
    </source>
</evidence>
<comment type="similarity">
    <text evidence="1 2">Belongs to the GSP E family.</text>
</comment>
<dbReference type="Gene3D" id="3.40.50.300">
    <property type="entry name" value="P-loop containing nucleotide triphosphate hydrolases"/>
    <property type="match status" value="1"/>
</dbReference>
<dbReference type="CDD" id="cd01130">
    <property type="entry name" value="VirB11-like_ATPase"/>
    <property type="match status" value="1"/>
</dbReference>
<dbReference type="InterPro" id="IPR001482">
    <property type="entry name" value="T2SS/T4SS_dom"/>
</dbReference>
<keyword evidence="2" id="KW-0547">Nucleotide-binding</keyword>
<dbReference type="GO" id="GO:0005737">
    <property type="term" value="C:cytoplasm"/>
    <property type="evidence" value="ECO:0007669"/>
    <property type="project" value="UniProtKB-SubCell"/>
</dbReference>
<dbReference type="InterPro" id="IPR027417">
    <property type="entry name" value="P-loop_NTPase"/>
</dbReference>
<proteinExistence type="inferred from homology"/>
<keyword evidence="5" id="KW-1185">Reference proteome</keyword>
<dbReference type="GO" id="GO:0005524">
    <property type="term" value="F:ATP binding"/>
    <property type="evidence" value="ECO:0007669"/>
    <property type="project" value="UniProtKB-UniRule"/>
</dbReference>
<keyword evidence="2" id="KW-0963">Cytoplasm</keyword>
<dbReference type="EMBL" id="BMHH01000026">
    <property type="protein sequence ID" value="GGB09423.1"/>
    <property type="molecule type" value="Genomic_DNA"/>
</dbReference>
<dbReference type="GO" id="GO:0043684">
    <property type="term" value="C:type IV secretion system complex"/>
    <property type="evidence" value="ECO:0007669"/>
    <property type="project" value="UniProtKB-UniRule"/>
</dbReference>
<dbReference type="SUPFAM" id="SSF52540">
    <property type="entry name" value="P-loop containing nucleoside triphosphate hydrolases"/>
    <property type="match status" value="1"/>
</dbReference>
<dbReference type="Gene3D" id="3.30.450.90">
    <property type="match status" value="1"/>
</dbReference>
<dbReference type="RefSeq" id="WP_188826128.1">
    <property type="nucleotide sequence ID" value="NZ_BMHH01000026.1"/>
</dbReference>
<dbReference type="InterPro" id="IPR050921">
    <property type="entry name" value="T4SS_GSP_E_ATPase"/>
</dbReference>
<comment type="caution">
    <text evidence="4">The sequence shown here is derived from an EMBL/GenBank/DDBJ whole genome shotgun (WGS) entry which is preliminary data.</text>
</comment>
<name>A0A916WLI1_9HYPH</name>
<dbReference type="Proteomes" id="UP000646478">
    <property type="component" value="Unassembled WGS sequence"/>
</dbReference>
<dbReference type="PANTHER" id="PTHR30486:SF6">
    <property type="entry name" value="TYPE IV PILUS RETRACTATION ATPASE PILT"/>
    <property type="match status" value="1"/>
</dbReference>
<dbReference type="InterPro" id="IPR014155">
    <property type="entry name" value="VirB11"/>
</dbReference>
<sequence>MSINEDAVETLKQTSYVLADALQPVEKWLNQPDVVEICINKPGVVFVERIGGAGMEEHSVPALSEKEVMHIARRVAAATKQAVAAEKPILSATLPDGSRFQAILPPAAPYGGSITIRKQVIQDMSMADYVNRGAFSRTVRRYQKVNIGSEKASLLPAHEKELIGYLREGLFADFLELAIKSKISILLSGGTSTGKTTFLNMLLKSVSPRERILTIEDVRELKPPQSNWVSLLASKGEQGQAKVTIQDLLEASLRMRPDRIFLGELRGEEAFTFLRAVNTGHPGSISTIHADSTEMAFHQLVLMALQANLGLRADDIMGYVKSVIPIVIQLSRWEDEETGIDFRGVSDIYYLAAERLL</sequence>
<keyword evidence="2" id="KW-0067">ATP-binding</keyword>
<evidence type="ECO:0000313" key="5">
    <source>
        <dbReference type="Proteomes" id="UP000646478"/>
    </source>
</evidence>
<dbReference type="AlphaFoldDB" id="A0A916WLI1"/>
<dbReference type="GO" id="GO:0016887">
    <property type="term" value="F:ATP hydrolysis activity"/>
    <property type="evidence" value="ECO:0007669"/>
    <property type="project" value="InterPro"/>
</dbReference>
<feature type="domain" description="Bacterial type II secretion system protein E" evidence="3">
    <location>
        <begin position="172"/>
        <end position="315"/>
    </location>
</feature>
<accession>A0A916WLI1</accession>
<gene>
    <name evidence="4" type="ORF">GCM10011491_41750</name>
</gene>
<dbReference type="NCBIfam" id="TIGR02788">
    <property type="entry name" value="VirB11"/>
    <property type="match status" value="1"/>
</dbReference>
<comment type="function">
    <text evidence="2">Part of the Type IV secretion system.</text>
</comment>
<dbReference type="GO" id="GO:0044097">
    <property type="term" value="P:secretion by the type IV secretion system"/>
    <property type="evidence" value="ECO:0007669"/>
    <property type="project" value="InterPro"/>
</dbReference>
<reference evidence="4" key="1">
    <citation type="journal article" date="2014" name="Int. J. Syst. Evol. Microbiol.">
        <title>Complete genome sequence of Corynebacterium casei LMG S-19264T (=DSM 44701T), isolated from a smear-ripened cheese.</title>
        <authorList>
            <consortium name="US DOE Joint Genome Institute (JGI-PGF)"/>
            <person name="Walter F."/>
            <person name="Albersmeier A."/>
            <person name="Kalinowski J."/>
            <person name="Ruckert C."/>
        </authorList>
    </citation>
    <scope>NUCLEOTIDE SEQUENCE</scope>
    <source>
        <strain evidence="4">CGMCC 1.15082</strain>
    </source>
</reference>
<dbReference type="PANTHER" id="PTHR30486">
    <property type="entry name" value="TWITCHING MOTILITY PROTEIN PILT"/>
    <property type="match status" value="1"/>
</dbReference>
<protein>
    <recommendedName>
        <fullName evidence="2">Type IV secretion system protein</fullName>
    </recommendedName>
</protein>
<reference evidence="4" key="2">
    <citation type="submission" date="2020-09" db="EMBL/GenBank/DDBJ databases">
        <authorList>
            <person name="Sun Q."/>
            <person name="Zhou Y."/>
        </authorList>
    </citation>
    <scope>NUCLEOTIDE SEQUENCE</scope>
    <source>
        <strain evidence="4">CGMCC 1.15082</strain>
    </source>
</reference>
<dbReference type="Pfam" id="PF00437">
    <property type="entry name" value="T2SSE"/>
    <property type="match status" value="1"/>
</dbReference>
<organism evidence="4 5">
    <name type="scientific">Brucella endophytica</name>
    <dbReference type="NCBI Taxonomy" id="1963359"/>
    <lineage>
        <taxon>Bacteria</taxon>
        <taxon>Pseudomonadati</taxon>
        <taxon>Pseudomonadota</taxon>
        <taxon>Alphaproteobacteria</taxon>
        <taxon>Hyphomicrobiales</taxon>
        <taxon>Brucellaceae</taxon>
        <taxon>Brucella/Ochrobactrum group</taxon>
        <taxon>Brucella</taxon>
    </lineage>
</organism>